<dbReference type="InterPro" id="IPR050660">
    <property type="entry name" value="NEK_Ser/Thr_kinase"/>
</dbReference>
<comment type="catalytic activity">
    <reaction evidence="7">
        <text>L-threonyl-[protein] + ATP = O-phospho-L-threonyl-[protein] + ADP + H(+)</text>
        <dbReference type="Rhea" id="RHEA:46608"/>
        <dbReference type="Rhea" id="RHEA-COMP:11060"/>
        <dbReference type="Rhea" id="RHEA-COMP:11605"/>
        <dbReference type="ChEBI" id="CHEBI:15378"/>
        <dbReference type="ChEBI" id="CHEBI:30013"/>
        <dbReference type="ChEBI" id="CHEBI:30616"/>
        <dbReference type="ChEBI" id="CHEBI:61977"/>
        <dbReference type="ChEBI" id="CHEBI:456216"/>
        <dbReference type="EC" id="2.7.11.1"/>
    </reaction>
</comment>
<comment type="catalytic activity">
    <reaction evidence="8">
        <text>L-seryl-[protein] + ATP = O-phospho-L-seryl-[protein] + ADP + H(+)</text>
        <dbReference type="Rhea" id="RHEA:17989"/>
        <dbReference type="Rhea" id="RHEA-COMP:9863"/>
        <dbReference type="Rhea" id="RHEA-COMP:11604"/>
        <dbReference type="ChEBI" id="CHEBI:15378"/>
        <dbReference type="ChEBI" id="CHEBI:29999"/>
        <dbReference type="ChEBI" id="CHEBI:30616"/>
        <dbReference type="ChEBI" id="CHEBI:83421"/>
        <dbReference type="ChEBI" id="CHEBI:456216"/>
        <dbReference type="EC" id="2.7.11.1"/>
    </reaction>
</comment>
<evidence type="ECO:0000256" key="7">
    <source>
        <dbReference type="ARBA" id="ARBA00047899"/>
    </source>
</evidence>
<evidence type="ECO:0000256" key="3">
    <source>
        <dbReference type="ARBA" id="ARBA00022679"/>
    </source>
</evidence>
<keyword evidence="4" id="KW-0547">Nucleotide-binding</keyword>
<sequence>MDLRPGLRVDRYTLIEPLGAGGQGAVWKVADPVENAVRALKLFSLQQLEGPDAERARREARAVADASHPSLVPCRGLFELPSERLVGLVFDFVAGRSLADAARDPRMSPEHRRAALVHLAGVLAHVHQIGVVHRDLKPANLLITDTFWPAPHDPSGLRLLDFGIAARAGNPRPLTATGAVIGTLAYMAPELLAPSRWRIHGGGFQRDLFAFGVLAWELLHGVHPTGLDPSASSADFVAVYLAADTRRHPWPPADVPGPLGAALRACLELDAARRPPNGAALLTLLTGGPAAYAPTSSNHPPATPPTATHAGPRTSLDPSHHARASSPSLPGPPASVPIAFRNAPAPEDPRATRTTPMPSPPSGAGSPALSGLRTSLSAHSVPRSSLHSTAPETLPSREPSARASLLLTLGIVLGALGTAAGVWMVLGRAPRSASTTESAPPPVMPPSAPAAADPGSQAPARAALPTPCCKPSPQSCVSPERACSAGPGCEDSQLPEHPFFLRLIGAAERPPGSTKYTIDMAEMHPSAEVCVRRVVSGNEVCASFSEISAPGGARSRRLPITTADVTKSGLEIRIREGEQLLAQGRNASNHGGVTSAILCQGMLLYVGPRDQASVRLGIDLDPL</sequence>
<keyword evidence="10" id="KW-1133">Transmembrane helix</keyword>
<dbReference type="InterPro" id="IPR008271">
    <property type="entry name" value="Ser/Thr_kinase_AS"/>
</dbReference>
<dbReference type="KEGG" id="ccro:CMC5_052490"/>
<dbReference type="PROSITE" id="PS00108">
    <property type="entry name" value="PROTEIN_KINASE_ST"/>
    <property type="match status" value="1"/>
</dbReference>
<evidence type="ECO:0000256" key="5">
    <source>
        <dbReference type="ARBA" id="ARBA00022777"/>
    </source>
</evidence>
<protein>
    <recommendedName>
        <fullName evidence="1">non-specific serine/threonine protein kinase</fullName>
        <ecNumber evidence="1">2.7.11.1</ecNumber>
    </recommendedName>
</protein>
<dbReference type="OrthoDB" id="5491042at2"/>
<dbReference type="PANTHER" id="PTHR43671">
    <property type="entry name" value="SERINE/THREONINE-PROTEIN KINASE NEK"/>
    <property type="match status" value="1"/>
</dbReference>
<dbReference type="InterPro" id="IPR000719">
    <property type="entry name" value="Prot_kinase_dom"/>
</dbReference>
<dbReference type="CDD" id="cd14014">
    <property type="entry name" value="STKc_PknB_like"/>
    <property type="match status" value="1"/>
</dbReference>
<keyword evidence="10" id="KW-0812">Transmembrane</keyword>
<evidence type="ECO:0000256" key="10">
    <source>
        <dbReference type="SAM" id="Phobius"/>
    </source>
</evidence>
<keyword evidence="2" id="KW-0723">Serine/threonine-protein kinase</keyword>
<dbReference type="PROSITE" id="PS50011">
    <property type="entry name" value="PROTEIN_KINASE_DOM"/>
    <property type="match status" value="1"/>
</dbReference>
<keyword evidence="6" id="KW-0067">ATP-binding</keyword>
<dbReference type="AlphaFoldDB" id="A0A0K1EJR2"/>
<keyword evidence="5" id="KW-0418">Kinase</keyword>
<keyword evidence="10" id="KW-0472">Membrane</keyword>
<dbReference type="EC" id="2.7.11.1" evidence="1"/>
<dbReference type="InterPro" id="IPR011009">
    <property type="entry name" value="Kinase-like_dom_sf"/>
</dbReference>
<dbReference type="SMART" id="SM00220">
    <property type="entry name" value="S_TKc"/>
    <property type="match status" value="1"/>
</dbReference>
<feature type="compositionally biased region" description="Low complexity" evidence="9">
    <location>
        <begin position="449"/>
        <end position="463"/>
    </location>
</feature>
<evidence type="ECO:0000256" key="9">
    <source>
        <dbReference type="SAM" id="MobiDB-lite"/>
    </source>
</evidence>
<evidence type="ECO:0000313" key="12">
    <source>
        <dbReference type="EMBL" id="AKT41090.1"/>
    </source>
</evidence>
<gene>
    <name evidence="12" type="ORF">CMC5_052490</name>
</gene>
<evidence type="ECO:0000256" key="4">
    <source>
        <dbReference type="ARBA" id="ARBA00022741"/>
    </source>
</evidence>
<feature type="region of interest" description="Disordered" evidence="9">
    <location>
        <begin position="292"/>
        <end position="398"/>
    </location>
</feature>
<evidence type="ECO:0000256" key="2">
    <source>
        <dbReference type="ARBA" id="ARBA00022527"/>
    </source>
</evidence>
<dbReference type="STRING" id="52.CMC5_052490"/>
<feature type="transmembrane region" description="Helical" evidence="10">
    <location>
        <begin position="405"/>
        <end position="426"/>
    </location>
</feature>
<dbReference type="GO" id="GO:0004674">
    <property type="term" value="F:protein serine/threonine kinase activity"/>
    <property type="evidence" value="ECO:0007669"/>
    <property type="project" value="UniProtKB-KW"/>
</dbReference>
<accession>A0A0K1EJR2</accession>
<evidence type="ECO:0000256" key="8">
    <source>
        <dbReference type="ARBA" id="ARBA00048679"/>
    </source>
</evidence>
<feature type="domain" description="Protein kinase" evidence="11">
    <location>
        <begin position="12"/>
        <end position="285"/>
    </location>
</feature>
<dbReference type="GO" id="GO:0005524">
    <property type="term" value="F:ATP binding"/>
    <property type="evidence" value="ECO:0007669"/>
    <property type="project" value="UniProtKB-KW"/>
</dbReference>
<dbReference type="SUPFAM" id="SSF56112">
    <property type="entry name" value="Protein kinase-like (PK-like)"/>
    <property type="match status" value="1"/>
</dbReference>
<name>A0A0K1EJR2_CHOCO</name>
<proteinExistence type="predicted"/>
<feature type="region of interest" description="Disordered" evidence="9">
    <location>
        <begin position="432"/>
        <end position="464"/>
    </location>
</feature>
<evidence type="ECO:0000313" key="13">
    <source>
        <dbReference type="Proteomes" id="UP000067626"/>
    </source>
</evidence>
<feature type="compositionally biased region" description="Low complexity" evidence="9">
    <location>
        <begin position="292"/>
        <end position="310"/>
    </location>
</feature>
<evidence type="ECO:0000256" key="1">
    <source>
        <dbReference type="ARBA" id="ARBA00012513"/>
    </source>
</evidence>
<evidence type="ECO:0000259" key="11">
    <source>
        <dbReference type="PROSITE" id="PS50011"/>
    </source>
</evidence>
<feature type="compositionally biased region" description="Low complexity" evidence="9">
    <location>
        <begin position="362"/>
        <end position="372"/>
    </location>
</feature>
<dbReference type="Proteomes" id="UP000067626">
    <property type="component" value="Chromosome"/>
</dbReference>
<dbReference type="Pfam" id="PF00069">
    <property type="entry name" value="Pkinase"/>
    <property type="match status" value="1"/>
</dbReference>
<keyword evidence="3" id="KW-0808">Transferase</keyword>
<reference evidence="12 13" key="1">
    <citation type="submission" date="2015-07" db="EMBL/GenBank/DDBJ databases">
        <title>Genome analysis of myxobacterium Chondromyces crocatus Cm c5 reveals a high potential for natural compound synthesis and the genetic basis for the loss of fruiting body formation.</title>
        <authorList>
            <person name="Zaburannyi N."/>
            <person name="Bunk B."/>
            <person name="Maier J."/>
            <person name="Overmann J."/>
            <person name="Mueller R."/>
        </authorList>
    </citation>
    <scope>NUCLEOTIDE SEQUENCE [LARGE SCALE GENOMIC DNA]</scope>
    <source>
        <strain evidence="12 13">Cm c5</strain>
    </source>
</reference>
<organism evidence="12 13">
    <name type="scientific">Chondromyces crocatus</name>
    <dbReference type="NCBI Taxonomy" id="52"/>
    <lineage>
        <taxon>Bacteria</taxon>
        <taxon>Pseudomonadati</taxon>
        <taxon>Myxococcota</taxon>
        <taxon>Polyangia</taxon>
        <taxon>Polyangiales</taxon>
        <taxon>Polyangiaceae</taxon>
        <taxon>Chondromyces</taxon>
    </lineage>
</organism>
<dbReference type="PANTHER" id="PTHR43671:SF98">
    <property type="entry name" value="SERINE_THREONINE-PROTEIN KINASE NEK11"/>
    <property type="match status" value="1"/>
</dbReference>
<dbReference type="Gene3D" id="1.10.510.10">
    <property type="entry name" value="Transferase(Phosphotransferase) domain 1"/>
    <property type="match status" value="1"/>
</dbReference>
<evidence type="ECO:0000256" key="6">
    <source>
        <dbReference type="ARBA" id="ARBA00022840"/>
    </source>
</evidence>
<dbReference type="EMBL" id="CP012159">
    <property type="protein sequence ID" value="AKT41090.1"/>
    <property type="molecule type" value="Genomic_DNA"/>
</dbReference>
<keyword evidence="13" id="KW-1185">Reference proteome</keyword>
<feature type="compositionally biased region" description="Pro residues" evidence="9">
    <location>
        <begin position="439"/>
        <end position="448"/>
    </location>
</feature>
<feature type="compositionally biased region" description="Polar residues" evidence="9">
    <location>
        <begin position="373"/>
        <end position="391"/>
    </location>
</feature>
<dbReference type="Gene3D" id="3.30.200.20">
    <property type="entry name" value="Phosphorylase Kinase, domain 1"/>
    <property type="match status" value="1"/>
</dbReference>